<dbReference type="InterPro" id="IPR028995">
    <property type="entry name" value="Glyco_hydro_57/38_cen_sf"/>
</dbReference>
<evidence type="ECO:0000256" key="3">
    <source>
        <dbReference type="ARBA" id="ARBA00022801"/>
    </source>
</evidence>
<dbReference type="InterPro" id="IPR041147">
    <property type="entry name" value="GH38_C"/>
</dbReference>
<evidence type="ECO:0000256" key="4">
    <source>
        <dbReference type="ARBA" id="ARBA00023295"/>
    </source>
</evidence>
<proteinExistence type="inferred from homology"/>
<comment type="caution">
    <text evidence="6">The sequence shown here is derived from an EMBL/GenBank/DDBJ whole genome shotgun (WGS) entry which is preliminary data.</text>
</comment>
<dbReference type="SUPFAM" id="SSF74650">
    <property type="entry name" value="Galactose mutarotase-like"/>
    <property type="match status" value="1"/>
</dbReference>
<dbReference type="Pfam" id="PF22907">
    <property type="entry name" value="Ams1-like_1st"/>
    <property type="match status" value="1"/>
</dbReference>
<evidence type="ECO:0000259" key="5">
    <source>
        <dbReference type="SMART" id="SM00872"/>
    </source>
</evidence>
<dbReference type="InterPro" id="IPR054723">
    <property type="entry name" value="Ams1-like_N"/>
</dbReference>
<accession>A0ABU7K578</accession>
<dbReference type="PANTHER" id="PTHR46017:SF1">
    <property type="entry name" value="ALPHA-MANNOSIDASE 2C1"/>
    <property type="match status" value="1"/>
</dbReference>
<feature type="domain" description="Glycoside hydrolase family 38 central" evidence="5">
    <location>
        <begin position="519"/>
        <end position="597"/>
    </location>
</feature>
<dbReference type="InterPro" id="IPR011682">
    <property type="entry name" value="Glyco_hydro_38_C"/>
</dbReference>
<organism evidence="6 7">
    <name type="scientific">Nocardiopsis codii</name>
    <dbReference type="NCBI Taxonomy" id="3065942"/>
    <lineage>
        <taxon>Bacteria</taxon>
        <taxon>Bacillati</taxon>
        <taxon>Actinomycetota</taxon>
        <taxon>Actinomycetes</taxon>
        <taxon>Streptosporangiales</taxon>
        <taxon>Nocardiopsidaceae</taxon>
        <taxon>Nocardiopsis</taxon>
    </lineage>
</organism>
<name>A0ABU7K578_9ACTN</name>
<comment type="similarity">
    <text evidence="1">Belongs to the glycosyl hydrolase 38 family.</text>
</comment>
<dbReference type="InterPro" id="IPR011013">
    <property type="entry name" value="Gal_mutarotase_sf_dom"/>
</dbReference>
<dbReference type="Pfam" id="PF17677">
    <property type="entry name" value="Glyco_hydro38C2"/>
    <property type="match status" value="1"/>
</dbReference>
<evidence type="ECO:0000313" key="7">
    <source>
        <dbReference type="Proteomes" id="UP001356095"/>
    </source>
</evidence>
<evidence type="ECO:0000313" key="6">
    <source>
        <dbReference type="EMBL" id="MEE2037403.1"/>
    </source>
</evidence>
<keyword evidence="3 6" id="KW-0378">Hydrolase</keyword>
<dbReference type="InterPro" id="IPR000602">
    <property type="entry name" value="Glyco_hydro_38_N"/>
</dbReference>
<dbReference type="Proteomes" id="UP001356095">
    <property type="component" value="Unassembled WGS sequence"/>
</dbReference>
<dbReference type="InterPro" id="IPR037094">
    <property type="entry name" value="Glyco_hydro_38_cen_sf"/>
</dbReference>
<dbReference type="SMART" id="SM00872">
    <property type="entry name" value="Alpha-mann_mid"/>
    <property type="match status" value="1"/>
</dbReference>
<dbReference type="SUPFAM" id="SSF88688">
    <property type="entry name" value="Families 57/38 glycoside transferase middle domain"/>
    <property type="match status" value="1"/>
</dbReference>
<sequence length="1025" mass="111042">MHDDRRLTEARLQRVLGERVWPAIYTLSAPLEVARWDVPGEPVPAAEGIAAEYAPARTGDAWGPAWGTTWFRLRGRVPAEWAGRTVEAVVDLGFDNRMPGFQSEGLVHLPDGTVVKGLNPRNAWIPVGAPAEGGQPVEFYVEAAANPVILGNPPFRPTELGGGPGPADEPLYRLLRADLAVFETSVWELAMDLDVAGGVMRALDTGDPRRWEFLRALERTLDALDLQDVPGTADRAREVLAPALRSPAAASAHRVSAVGHAHIDSAWLWPLRETVRKVARTSANVVALTEDHPGFVFAMSQAQQWAWLKEHQPDVFARVLRASRAGQFVPVGGMWVESDTNMPGSEALARQFSFGKRFFRDELGVDTQEVWLPDSFGYSAALPQLVRLSGSRWFLTQKISWSQTNTFPHHTFWWEGIDGTRVFTHFPPVDTYNSELTGSELAHASANFRDKGGASRSLVPFGHGDGGGGPTREMLARADRLGDLEGSPRVDVEHPAEFFAKAQAEYPDAPVWLGELYLEFHRGTYTSQAATKQGNRRSEHLLREAELWAATAAVRTGSPYPYEELERVWRTVLLNQFHDILPGSSIGWVHREAAESYAEAAVELDGIIAAAQEALADGGGADGTGAGGTLVFNAAPHERDGVPALGAVPAARTGAPGAVAATVSASDGGHTLDNGLLTVRVDGRGLVTSVLDRVAEREVLAPGAPGNLLQVHPDLPNQWDAWDVDAFYRNTVVDLTDVDAIDVPASPAGGAAALRVTRSFGASSVVQVLSLSPGARRLDVETVVDWHERERFLKAAFPVDVRADESSSEIQFGHVKRPTHSNTSWEAAKFEICAHRWVHVAEPGYGVALLNDSTYGHDVTRAVRRDGGTTTTVRLSLLRAPRFPDPETDQGEHRFRYALAPGASVEDAVREGYRINLPVREAPGGGAVEPLVRVDDPGVVVESVKLADDRSGDVVVRLYEARGGRARATVATGFPVTGVRAVNLLEEEYEGSPELDVRAAADGVGHGSVVFGLRPFQIVTLRFAR</sequence>
<evidence type="ECO:0000256" key="2">
    <source>
        <dbReference type="ARBA" id="ARBA00022723"/>
    </source>
</evidence>
<evidence type="ECO:0000256" key="1">
    <source>
        <dbReference type="ARBA" id="ARBA00009792"/>
    </source>
</evidence>
<dbReference type="Pfam" id="PF09261">
    <property type="entry name" value="Alpha-mann_mid"/>
    <property type="match status" value="1"/>
</dbReference>
<keyword evidence="7" id="KW-1185">Reference proteome</keyword>
<protein>
    <submittedName>
        <fullName evidence="6">Glycoside hydrolase family 38 C-terminal domain-containing protein</fullName>
    </submittedName>
</protein>
<dbReference type="InterPro" id="IPR027291">
    <property type="entry name" value="Glyco_hydro_38_N_sf"/>
</dbReference>
<reference evidence="6 7" key="1">
    <citation type="submission" date="2023-08" db="EMBL/GenBank/DDBJ databases">
        <authorList>
            <person name="Girao M."/>
            <person name="Carvalho M.F."/>
        </authorList>
    </citation>
    <scope>NUCLEOTIDE SEQUENCE [LARGE SCALE GENOMIC DNA]</scope>
    <source>
        <strain evidence="6 7">CT-R113</strain>
    </source>
</reference>
<dbReference type="Gene3D" id="3.20.110.10">
    <property type="entry name" value="Glycoside hydrolase 38, N terminal domain"/>
    <property type="match status" value="1"/>
</dbReference>
<keyword evidence="4" id="KW-0326">Glycosidase</keyword>
<dbReference type="RefSeq" id="WP_330091200.1">
    <property type="nucleotide sequence ID" value="NZ_JAUZMY010000007.1"/>
</dbReference>
<dbReference type="PANTHER" id="PTHR46017">
    <property type="entry name" value="ALPHA-MANNOSIDASE 2C1"/>
    <property type="match status" value="1"/>
</dbReference>
<dbReference type="SUPFAM" id="SSF88713">
    <property type="entry name" value="Glycoside hydrolase/deacetylase"/>
    <property type="match status" value="1"/>
</dbReference>
<dbReference type="EMBL" id="JAUZMY010000007">
    <property type="protein sequence ID" value="MEE2037403.1"/>
    <property type="molecule type" value="Genomic_DNA"/>
</dbReference>
<keyword evidence="2" id="KW-0479">Metal-binding</keyword>
<dbReference type="GO" id="GO:0016787">
    <property type="term" value="F:hydrolase activity"/>
    <property type="evidence" value="ECO:0007669"/>
    <property type="project" value="UniProtKB-KW"/>
</dbReference>
<dbReference type="Pfam" id="PF07748">
    <property type="entry name" value="Glyco_hydro_38C"/>
    <property type="match status" value="1"/>
</dbReference>
<gene>
    <name evidence="6" type="ORF">Q8791_09245</name>
</gene>
<dbReference type="InterPro" id="IPR011330">
    <property type="entry name" value="Glyco_hydro/deAcase_b/a-brl"/>
</dbReference>
<dbReference type="CDD" id="cd10789">
    <property type="entry name" value="GH38N_AMII_ER_cytosolic"/>
    <property type="match status" value="1"/>
</dbReference>
<dbReference type="Pfam" id="PF01074">
    <property type="entry name" value="Glyco_hydro_38N"/>
    <property type="match status" value="1"/>
</dbReference>
<dbReference type="InterPro" id="IPR015341">
    <property type="entry name" value="Glyco_hydro_38_cen"/>
</dbReference>
<dbReference type="Gene3D" id="2.70.98.30">
    <property type="entry name" value="Golgi alpha-mannosidase II, domain 4"/>
    <property type="match status" value="1"/>
</dbReference>
<dbReference type="Gene3D" id="1.20.1270.50">
    <property type="entry name" value="Glycoside hydrolase family 38, central domain"/>
    <property type="match status" value="1"/>
</dbReference>